<evidence type="ECO:0000313" key="3">
    <source>
        <dbReference type="Proteomes" id="UP000245429"/>
    </source>
</evidence>
<accession>A0A2U8QX38</accession>
<dbReference type="RefSeq" id="WP_109570076.1">
    <property type="nucleotide sequence ID" value="NZ_CP029463.1"/>
</dbReference>
<sequence length="194" mass="22243">MKTIQIMFLMLISITSFAQKKIEINFKIENDSTIIHYLKAKKVDFSNDQIATLKGIGTFAEFSKTERLVVPDAFFFNSKGELIKNKGKGMYCGAELKKLEKISKMKSDPGQTLENFLKEITILDGSTITDENVDMYIFITWGKFLSAESETSLNWFSNLANQENLKIKVLLLNLDIQENWNLTENQKEYLGITE</sequence>
<reference evidence="2 3" key="1">
    <citation type="submission" date="2018-05" db="EMBL/GenBank/DDBJ databases">
        <title>Flavobacterium sp. MEBiC07310.</title>
        <authorList>
            <person name="Baek K."/>
        </authorList>
    </citation>
    <scope>NUCLEOTIDE SEQUENCE [LARGE SCALE GENOMIC DNA]</scope>
    <source>
        <strain evidence="2 3">MEBiC07310</strain>
    </source>
</reference>
<gene>
    <name evidence="2" type="ORF">DI487_13305</name>
</gene>
<dbReference type="EMBL" id="CP029463">
    <property type="protein sequence ID" value="AWM14738.1"/>
    <property type="molecule type" value="Genomic_DNA"/>
</dbReference>
<dbReference type="OrthoDB" id="1365906at2"/>
<name>A0A2U8QX38_9FLAO</name>
<feature type="signal peptide" evidence="1">
    <location>
        <begin position="1"/>
        <end position="18"/>
    </location>
</feature>
<keyword evidence="3" id="KW-1185">Reference proteome</keyword>
<dbReference type="Proteomes" id="UP000245429">
    <property type="component" value="Chromosome"/>
</dbReference>
<organism evidence="2 3">
    <name type="scientific">Flavobacterium sediminis</name>
    <dbReference type="NCBI Taxonomy" id="2201181"/>
    <lineage>
        <taxon>Bacteria</taxon>
        <taxon>Pseudomonadati</taxon>
        <taxon>Bacteroidota</taxon>
        <taxon>Flavobacteriia</taxon>
        <taxon>Flavobacteriales</taxon>
        <taxon>Flavobacteriaceae</taxon>
        <taxon>Flavobacterium</taxon>
    </lineage>
</organism>
<protein>
    <submittedName>
        <fullName evidence="2">Uncharacterized protein</fullName>
    </submittedName>
</protein>
<dbReference type="AlphaFoldDB" id="A0A2U8QX38"/>
<keyword evidence="1" id="KW-0732">Signal</keyword>
<evidence type="ECO:0000313" key="2">
    <source>
        <dbReference type="EMBL" id="AWM14738.1"/>
    </source>
</evidence>
<feature type="chain" id="PRO_5015885101" evidence="1">
    <location>
        <begin position="19"/>
        <end position="194"/>
    </location>
</feature>
<proteinExistence type="predicted"/>
<evidence type="ECO:0000256" key="1">
    <source>
        <dbReference type="SAM" id="SignalP"/>
    </source>
</evidence>
<dbReference type="KEGG" id="fse:DI487_13305"/>